<keyword evidence="7" id="KW-1185">Reference proteome</keyword>
<name>D1C653_SPHTD</name>
<dbReference type="KEGG" id="sti:Sthe_0152"/>
<evidence type="ECO:0000259" key="5">
    <source>
        <dbReference type="Pfam" id="PF07732"/>
    </source>
</evidence>
<keyword evidence="1" id="KW-0479">Metal-binding</keyword>
<dbReference type="AlphaFoldDB" id="D1C653"/>
<dbReference type="PROSITE" id="PS51318">
    <property type="entry name" value="TAT"/>
    <property type="match status" value="1"/>
</dbReference>
<dbReference type="PROSITE" id="PS51257">
    <property type="entry name" value="PROKAR_LIPOPROTEIN"/>
    <property type="match status" value="1"/>
</dbReference>
<dbReference type="CDD" id="cd13860">
    <property type="entry name" value="CuRO_1_2dMco_1"/>
    <property type="match status" value="1"/>
</dbReference>
<feature type="domain" description="Plastocyanin-like" evidence="5">
    <location>
        <begin position="102"/>
        <end position="217"/>
    </location>
</feature>
<evidence type="ECO:0000259" key="4">
    <source>
        <dbReference type="Pfam" id="PF07731"/>
    </source>
</evidence>
<dbReference type="HOGENOM" id="CLU_031740_0_0_0"/>
<evidence type="ECO:0000313" key="7">
    <source>
        <dbReference type="Proteomes" id="UP000002027"/>
    </source>
</evidence>
<sequence>MIDLTNRFSRRGFVGALGALGLGATGLTLASCSEAETSAARAADDHMEHTSSPAATPTKDYAEMDSMHEAGVKAFPAETEGLGGQPLSYELDGDVKVFRLTCQKVQWETEPGRVVEAWAYNGVVPGPEIRVTEGDKVRIHVTNELDESTAVHWHGLMVPNSMDGVPFITQPPIRPGETFTYEFVAKPAGSHMYHSHHNAAEQVTMGLLGAFIVEPKDPSTRPAYDVEYTLILNDGPLGFTINGKSFPATKPLVAKRGQKVLIRYMNEGLMAHPMHLHGMPQLVVAKDGYPQPQPWYCDTINVAPGERWDVIVDATEPGVWAFHCHILSHAESNHGMFGMVTALIVEE</sequence>
<dbReference type="SUPFAM" id="SSF49503">
    <property type="entry name" value="Cupredoxins"/>
    <property type="match status" value="2"/>
</dbReference>
<dbReference type="InParanoid" id="D1C653"/>
<dbReference type="CDD" id="cd04202">
    <property type="entry name" value="CuRO_D2_2dMcoN_like"/>
    <property type="match status" value="1"/>
</dbReference>
<dbReference type="InterPro" id="IPR011706">
    <property type="entry name" value="Cu-oxidase_C"/>
</dbReference>
<dbReference type="STRING" id="479434.Sthe_0152"/>
<proteinExistence type="predicted"/>
<dbReference type="Pfam" id="PF07731">
    <property type="entry name" value="Cu-oxidase_2"/>
    <property type="match status" value="1"/>
</dbReference>
<evidence type="ECO:0000256" key="3">
    <source>
        <dbReference type="ARBA" id="ARBA00023008"/>
    </source>
</evidence>
<dbReference type="GO" id="GO:0005507">
    <property type="term" value="F:copper ion binding"/>
    <property type="evidence" value="ECO:0007669"/>
    <property type="project" value="InterPro"/>
</dbReference>
<reference evidence="6 7" key="2">
    <citation type="journal article" date="2010" name="Stand. Genomic Sci.">
        <title>Complete genome sequence of Desulfohalobium retbaense type strain (HR(100)).</title>
        <authorList>
            <person name="Spring S."/>
            <person name="Nolan M."/>
            <person name="Lapidus A."/>
            <person name="Glavina Del Rio T."/>
            <person name="Copeland A."/>
            <person name="Tice H."/>
            <person name="Cheng J.F."/>
            <person name="Lucas S."/>
            <person name="Land M."/>
            <person name="Chen F."/>
            <person name="Bruce D."/>
            <person name="Goodwin L."/>
            <person name="Pitluck S."/>
            <person name="Ivanova N."/>
            <person name="Mavromatis K."/>
            <person name="Mikhailova N."/>
            <person name="Pati A."/>
            <person name="Chen A."/>
            <person name="Palaniappan K."/>
            <person name="Hauser L."/>
            <person name="Chang Y.J."/>
            <person name="Jeffries C.D."/>
            <person name="Munk C."/>
            <person name="Kiss H."/>
            <person name="Chain P."/>
            <person name="Han C."/>
            <person name="Brettin T."/>
            <person name="Detter J.C."/>
            <person name="Schuler E."/>
            <person name="Goker M."/>
            <person name="Rohde M."/>
            <person name="Bristow J."/>
            <person name="Eisen J.A."/>
            <person name="Markowitz V."/>
            <person name="Hugenholtz P."/>
            <person name="Kyrpides N.C."/>
            <person name="Klenk H.P."/>
        </authorList>
    </citation>
    <scope>NUCLEOTIDE SEQUENCE [LARGE SCALE GENOMIC DNA]</scope>
    <source>
        <strain evidence="7">ATCC 49802 / DSM 20745 / S 6022</strain>
    </source>
</reference>
<dbReference type="Pfam" id="PF07732">
    <property type="entry name" value="Cu-oxidase_3"/>
    <property type="match status" value="1"/>
</dbReference>
<dbReference type="GO" id="GO:0016491">
    <property type="term" value="F:oxidoreductase activity"/>
    <property type="evidence" value="ECO:0007669"/>
    <property type="project" value="InterPro"/>
</dbReference>
<dbReference type="InterPro" id="IPR006311">
    <property type="entry name" value="TAT_signal"/>
</dbReference>
<keyword evidence="2" id="KW-0560">Oxidoreductase</keyword>
<feature type="domain" description="Plastocyanin-like" evidence="4">
    <location>
        <begin position="239"/>
        <end position="333"/>
    </location>
</feature>
<reference evidence="7" key="1">
    <citation type="submission" date="2009-11" db="EMBL/GenBank/DDBJ databases">
        <title>The complete chromosome 1 of Sphaerobacter thermophilus DSM 20745.</title>
        <authorList>
            <person name="Lucas S."/>
            <person name="Copeland A."/>
            <person name="Lapidus A."/>
            <person name="Glavina del Rio T."/>
            <person name="Dalin E."/>
            <person name="Tice H."/>
            <person name="Bruce D."/>
            <person name="Goodwin L."/>
            <person name="Pitluck S."/>
            <person name="Kyrpides N."/>
            <person name="Mavromatis K."/>
            <person name="Ivanova N."/>
            <person name="Mikhailova N."/>
            <person name="LaButti K.M."/>
            <person name="Clum A."/>
            <person name="Sun H.I."/>
            <person name="Brettin T."/>
            <person name="Detter J.C."/>
            <person name="Han C."/>
            <person name="Larimer F."/>
            <person name="Land M."/>
            <person name="Hauser L."/>
            <person name="Markowitz V."/>
            <person name="Cheng J.F."/>
            <person name="Hugenholtz P."/>
            <person name="Woyke T."/>
            <person name="Wu D."/>
            <person name="Steenblock K."/>
            <person name="Schneider S."/>
            <person name="Pukall R."/>
            <person name="Goeker M."/>
            <person name="Klenk H.P."/>
            <person name="Eisen J.A."/>
        </authorList>
    </citation>
    <scope>NUCLEOTIDE SEQUENCE [LARGE SCALE GENOMIC DNA]</scope>
    <source>
        <strain evidence="7">ATCC 49802 / DSM 20745 / S 6022</strain>
    </source>
</reference>
<organism evidence="6 7">
    <name type="scientific">Sphaerobacter thermophilus (strain ATCC 49802 / DSM 20745 / KCCM 41009 / NCIMB 13125 / S 6022)</name>
    <dbReference type="NCBI Taxonomy" id="479434"/>
    <lineage>
        <taxon>Bacteria</taxon>
        <taxon>Pseudomonadati</taxon>
        <taxon>Thermomicrobiota</taxon>
        <taxon>Thermomicrobia</taxon>
        <taxon>Sphaerobacterales</taxon>
        <taxon>Sphaerobacterineae</taxon>
        <taxon>Sphaerobacteraceae</taxon>
        <taxon>Sphaerobacter</taxon>
    </lineage>
</organism>
<accession>D1C653</accession>
<dbReference type="InterPro" id="IPR011707">
    <property type="entry name" value="Cu-oxidase-like_N"/>
</dbReference>
<evidence type="ECO:0000256" key="2">
    <source>
        <dbReference type="ARBA" id="ARBA00023002"/>
    </source>
</evidence>
<dbReference type="RefSeq" id="WP_012870639.1">
    <property type="nucleotide sequence ID" value="NC_013523.1"/>
</dbReference>
<dbReference type="OrthoDB" id="9757546at2"/>
<gene>
    <name evidence="6" type="ordered locus">Sthe_0152</name>
</gene>
<evidence type="ECO:0000256" key="1">
    <source>
        <dbReference type="ARBA" id="ARBA00022723"/>
    </source>
</evidence>
<dbReference type="InterPro" id="IPR045087">
    <property type="entry name" value="Cu-oxidase_fam"/>
</dbReference>
<dbReference type="Gene3D" id="2.60.40.420">
    <property type="entry name" value="Cupredoxins - blue copper proteins"/>
    <property type="match status" value="2"/>
</dbReference>
<protein>
    <submittedName>
        <fullName evidence="6">Multicopper oxidase type 3</fullName>
    </submittedName>
</protein>
<dbReference type="PANTHER" id="PTHR11709:SF394">
    <property type="entry name" value="FI03373P-RELATED"/>
    <property type="match status" value="1"/>
</dbReference>
<dbReference type="Proteomes" id="UP000002027">
    <property type="component" value="Chromosome 1"/>
</dbReference>
<dbReference type="InterPro" id="IPR008972">
    <property type="entry name" value="Cupredoxin"/>
</dbReference>
<dbReference type="eggNOG" id="COG2132">
    <property type="taxonomic scope" value="Bacteria"/>
</dbReference>
<dbReference type="PANTHER" id="PTHR11709">
    <property type="entry name" value="MULTI-COPPER OXIDASE"/>
    <property type="match status" value="1"/>
</dbReference>
<evidence type="ECO:0000313" key="6">
    <source>
        <dbReference type="EMBL" id="ACZ37591.1"/>
    </source>
</evidence>
<keyword evidence="3" id="KW-0186">Copper</keyword>
<dbReference type="EMBL" id="CP001823">
    <property type="protein sequence ID" value="ACZ37591.1"/>
    <property type="molecule type" value="Genomic_DNA"/>
</dbReference>